<sequence length="97" mass="11468">MNKRFFFIIRFENDGKRMDVKDKKNGVIWVSMNYRAFNANDHCLVKYLVMIQSYEECEIGWCAGVRWVTLHDETVTFSNDKLDKWKNSASASTAKLY</sequence>
<accession>A0A0V0RGV6</accession>
<gene>
    <name evidence="1" type="ORF">T07_1733</name>
</gene>
<evidence type="ECO:0000313" key="2">
    <source>
        <dbReference type="Proteomes" id="UP000054630"/>
    </source>
</evidence>
<protein>
    <submittedName>
        <fullName evidence="1">Uncharacterized protein</fullName>
    </submittedName>
</protein>
<organism evidence="1 2">
    <name type="scientific">Trichinella nelsoni</name>
    <dbReference type="NCBI Taxonomy" id="6336"/>
    <lineage>
        <taxon>Eukaryota</taxon>
        <taxon>Metazoa</taxon>
        <taxon>Ecdysozoa</taxon>
        <taxon>Nematoda</taxon>
        <taxon>Enoplea</taxon>
        <taxon>Dorylaimia</taxon>
        <taxon>Trichinellida</taxon>
        <taxon>Trichinellidae</taxon>
        <taxon>Trichinella</taxon>
    </lineage>
</organism>
<evidence type="ECO:0000313" key="1">
    <source>
        <dbReference type="EMBL" id="KRX13631.1"/>
    </source>
</evidence>
<dbReference type="AlphaFoldDB" id="A0A0V0RGV6"/>
<name>A0A0V0RGV6_9BILA</name>
<reference evidence="1 2" key="1">
    <citation type="submission" date="2015-01" db="EMBL/GenBank/DDBJ databases">
        <title>Evolution of Trichinella species and genotypes.</title>
        <authorList>
            <person name="Korhonen P.K."/>
            <person name="Edoardo P."/>
            <person name="Giuseppe L.R."/>
            <person name="Gasser R.B."/>
        </authorList>
    </citation>
    <scope>NUCLEOTIDE SEQUENCE [LARGE SCALE GENOMIC DNA]</scope>
    <source>
        <strain evidence="1">ISS37</strain>
    </source>
</reference>
<dbReference type="Proteomes" id="UP000054630">
    <property type="component" value="Unassembled WGS sequence"/>
</dbReference>
<keyword evidence="2" id="KW-1185">Reference proteome</keyword>
<comment type="caution">
    <text evidence="1">The sequence shown here is derived from an EMBL/GenBank/DDBJ whole genome shotgun (WGS) entry which is preliminary data.</text>
</comment>
<proteinExistence type="predicted"/>
<dbReference type="EMBL" id="JYDL01000191">
    <property type="protein sequence ID" value="KRX13631.1"/>
    <property type="molecule type" value="Genomic_DNA"/>
</dbReference>